<dbReference type="RefSeq" id="WP_130458469.1">
    <property type="nucleotide sequence ID" value="NZ_SHKM01000001.1"/>
</dbReference>
<keyword evidence="1" id="KW-0472">Membrane</keyword>
<keyword evidence="1" id="KW-0812">Transmembrane</keyword>
<proteinExistence type="predicted"/>
<dbReference type="InterPro" id="IPR001610">
    <property type="entry name" value="PAC"/>
</dbReference>
<evidence type="ECO:0000259" key="4">
    <source>
        <dbReference type="PROSITE" id="PS50883"/>
    </source>
</evidence>
<comment type="caution">
    <text evidence="6">The sequence shown here is derived from an EMBL/GenBank/DDBJ whole genome shotgun (WGS) entry which is preliminary data.</text>
</comment>
<feature type="domain" description="PAC" evidence="3">
    <location>
        <begin position="153"/>
        <end position="205"/>
    </location>
</feature>
<dbReference type="Gene3D" id="3.30.70.270">
    <property type="match status" value="1"/>
</dbReference>
<dbReference type="InterPro" id="IPR052155">
    <property type="entry name" value="Biofilm_reg_signaling"/>
</dbReference>
<dbReference type="Pfam" id="PF00990">
    <property type="entry name" value="GGDEF"/>
    <property type="match status" value="1"/>
</dbReference>
<dbReference type="InterPro" id="IPR013655">
    <property type="entry name" value="PAS_fold_3"/>
</dbReference>
<dbReference type="SUPFAM" id="SSF55073">
    <property type="entry name" value="Nucleotide cyclase"/>
    <property type="match status" value="1"/>
</dbReference>
<feature type="domain" description="EAL" evidence="4">
    <location>
        <begin position="379"/>
        <end position="639"/>
    </location>
</feature>
<keyword evidence="1" id="KW-1133">Transmembrane helix</keyword>
<dbReference type="Gene3D" id="3.20.20.450">
    <property type="entry name" value="EAL domain"/>
    <property type="match status" value="1"/>
</dbReference>
<feature type="domain" description="PAS" evidence="2">
    <location>
        <begin position="78"/>
        <end position="149"/>
    </location>
</feature>
<dbReference type="PROSITE" id="PS50883">
    <property type="entry name" value="EAL"/>
    <property type="match status" value="1"/>
</dbReference>
<evidence type="ECO:0000259" key="3">
    <source>
        <dbReference type="PROSITE" id="PS50113"/>
    </source>
</evidence>
<dbReference type="SMART" id="SM00267">
    <property type="entry name" value="GGDEF"/>
    <property type="match status" value="1"/>
</dbReference>
<dbReference type="PROSITE" id="PS50113">
    <property type="entry name" value="PAC"/>
    <property type="match status" value="1"/>
</dbReference>
<dbReference type="PROSITE" id="PS50887">
    <property type="entry name" value="GGDEF"/>
    <property type="match status" value="1"/>
</dbReference>
<dbReference type="CDD" id="cd01948">
    <property type="entry name" value="EAL"/>
    <property type="match status" value="1"/>
</dbReference>
<accession>A0ABY0IQG7</accession>
<dbReference type="SMART" id="SM00091">
    <property type="entry name" value="PAS"/>
    <property type="match status" value="1"/>
</dbReference>
<dbReference type="InterPro" id="IPR000700">
    <property type="entry name" value="PAS-assoc_C"/>
</dbReference>
<evidence type="ECO:0000259" key="5">
    <source>
        <dbReference type="PROSITE" id="PS50887"/>
    </source>
</evidence>
<dbReference type="SMART" id="SM00052">
    <property type="entry name" value="EAL"/>
    <property type="match status" value="1"/>
</dbReference>
<dbReference type="Pfam" id="PF08447">
    <property type="entry name" value="PAS_3"/>
    <property type="match status" value="1"/>
</dbReference>
<dbReference type="NCBIfam" id="TIGR00229">
    <property type="entry name" value="sensory_box"/>
    <property type="match status" value="1"/>
</dbReference>
<dbReference type="Gene3D" id="3.30.450.20">
    <property type="entry name" value="PAS domain"/>
    <property type="match status" value="1"/>
</dbReference>
<dbReference type="InterPro" id="IPR035919">
    <property type="entry name" value="EAL_sf"/>
</dbReference>
<dbReference type="SMART" id="SM00086">
    <property type="entry name" value="PAC"/>
    <property type="match status" value="1"/>
</dbReference>
<dbReference type="InterPro" id="IPR043128">
    <property type="entry name" value="Rev_trsase/Diguanyl_cyclase"/>
</dbReference>
<feature type="domain" description="GGDEF" evidence="5">
    <location>
        <begin position="237"/>
        <end position="370"/>
    </location>
</feature>
<dbReference type="InterPro" id="IPR000014">
    <property type="entry name" value="PAS"/>
</dbReference>
<evidence type="ECO:0000313" key="7">
    <source>
        <dbReference type="Proteomes" id="UP000292136"/>
    </source>
</evidence>
<dbReference type="PROSITE" id="PS50112">
    <property type="entry name" value="PAS"/>
    <property type="match status" value="1"/>
</dbReference>
<name>A0ABY0IQG7_9RHOO</name>
<evidence type="ECO:0000259" key="2">
    <source>
        <dbReference type="PROSITE" id="PS50112"/>
    </source>
</evidence>
<organism evidence="6 7">
    <name type="scientific">Azospira oryzae</name>
    <dbReference type="NCBI Taxonomy" id="146939"/>
    <lineage>
        <taxon>Bacteria</taxon>
        <taxon>Pseudomonadati</taxon>
        <taxon>Pseudomonadota</taxon>
        <taxon>Betaproteobacteria</taxon>
        <taxon>Rhodocyclales</taxon>
        <taxon>Rhodocyclaceae</taxon>
        <taxon>Azospira</taxon>
    </lineage>
</organism>
<dbReference type="InterPro" id="IPR035965">
    <property type="entry name" value="PAS-like_dom_sf"/>
</dbReference>
<keyword evidence="7" id="KW-1185">Reference proteome</keyword>
<evidence type="ECO:0000313" key="6">
    <source>
        <dbReference type="EMBL" id="RZT89814.1"/>
    </source>
</evidence>
<dbReference type="SUPFAM" id="SSF55785">
    <property type="entry name" value="PYP-like sensor domain (PAS domain)"/>
    <property type="match status" value="1"/>
</dbReference>
<dbReference type="PANTHER" id="PTHR44757:SF2">
    <property type="entry name" value="BIOFILM ARCHITECTURE MAINTENANCE PROTEIN MBAA"/>
    <property type="match status" value="1"/>
</dbReference>
<feature type="transmembrane region" description="Helical" evidence="1">
    <location>
        <begin position="54"/>
        <end position="73"/>
    </location>
</feature>
<dbReference type="Proteomes" id="UP000292136">
    <property type="component" value="Unassembled WGS sequence"/>
</dbReference>
<protein>
    <submittedName>
        <fullName evidence="6">PAS domain S-box-containing protein/diguanylate cyclase (GGDEF)-like protein</fullName>
    </submittedName>
</protein>
<evidence type="ECO:0000256" key="1">
    <source>
        <dbReference type="SAM" id="Phobius"/>
    </source>
</evidence>
<reference evidence="6 7" key="1">
    <citation type="submission" date="2019-02" db="EMBL/GenBank/DDBJ databases">
        <title>Genomic Encyclopedia of Type Strains, Phase IV (KMG-IV): sequencing the most valuable type-strain genomes for metagenomic binning, comparative biology and taxonomic classification.</title>
        <authorList>
            <person name="Goeker M."/>
        </authorList>
    </citation>
    <scope>NUCLEOTIDE SEQUENCE [LARGE SCALE GENOMIC DNA]</scope>
    <source>
        <strain evidence="6 7">DSM 21223</strain>
    </source>
</reference>
<dbReference type="Pfam" id="PF00563">
    <property type="entry name" value="EAL"/>
    <property type="match status" value="1"/>
</dbReference>
<dbReference type="InterPro" id="IPR001633">
    <property type="entry name" value="EAL_dom"/>
</dbReference>
<feature type="transmembrane region" description="Helical" evidence="1">
    <location>
        <begin position="32"/>
        <end position="48"/>
    </location>
</feature>
<dbReference type="InterPro" id="IPR000160">
    <property type="entry name" value="GGDEF_dom"/>
</dbReference>
<dbReference type="CDD" id="cd01949">
    <property type="entry name" value="GGDEF"/>
    <property type="match status" value="1"/>
</dbReference>
<gene>
    <name evidence="6" type="ORF">EV678_0608</name>
</gene>
<dbReference type="InterPro" id="IPR029787">
    <property type="entry name" value="Nucleotide_cyclase"/>
</dbReference>
<dbReference type="EMBL" id="SHKM01000001">
    <property type="protein sequence ID" value="RZT89814.1"/>
    <property type="molecule type" value="Genomic_DNA"/>
</dbReference>
<sequence length="639" mass="71448">MPQILPLILGTADSTPPQGVGLHRSWHSWPPLLLLAACISAGLAAVYVEQPWLSWLTFLACGVAAVCSVREIVILRRAARAYELAMEGAHDGMWTWNPLSKELTAGQRLHAILGYGENFLMDTHAWLTLVHPEDTARYNRAVSEHLKGLTPHFYCEYRVRAKSGEYRWIASRGIAVRDARGVATLMAGSVTDITERKLHEERMRYLAHHDQLTGLPNRLLLADRLPQALTRAKRQQSRAAVLFVDLDRFKNINDSLGHNQGDRLLQSVARRLQECLRQSDTIVRQGGDEFIVILEDLQLPEQAGQIGAKLLETLASPYREDGYDFFLTASIGIALYPDDGDDADTLLRNADTAMYEGKSSGGNTVRFYTGRMNERLQSRVSLENGLRRALERDELQLHYQPQIDLASGRLLGAEALLRWNDGGRLIPPDQFIPVAEETGLIVPIGLWVLDTAIARAAAWRRHWQLRQGMGATPPRIAINLSARQFWGGGIAEHVLLRLEREGLPPSTIELEVTESVLLRQEADCLEELRRLREAGVGLALDDFGTGYSSLSYLRLLPIDTLKIDKSFIFPLDEDQDGEAAAIVRAILAMAHTLGHKVVAEGVERQTQLELLRTMGCDSFQGYLESRPLPPEAFLQRYCP</sequence>
<dbReference type="NCBIfam" id="TIGR00254">
    <property type="entry name" value="GGDEF"/>
    <property type="match status" value="1"/>
</dbReference>
<dbReference type="CDD" id="cd00130">
    <property type="entry name" value="PAS"/>
    <property type="match status" value="1"/>
</dbReference>
<dbReference type="SUPFAM" id="SSF141868">
    <property type="entry name" value="EAL domain-like"/>
    <property type="match status" value="1"/>
</dbReference>
<dbReference type="PANTHER" id="PTHR44757">
    <property type="entry name" value="DIGUANYLATE CYCLASE DGCP"/>
    <property type="match status" value="1"/>
</dbReference>